<dbReference type="AlphaFoldDB" id="A0A2T4YTR4"/>
<protein>
    <submittedName>
        <fullName evidence="2">Uncharacterized protein DUF2779</fullName>
    </submittedName>
</protein>
<sequence>MPPDTLSPSRLAAFERCPRQLWLMTFRPDSAGSADDAADRRATAHAIAAEARRQIPDMVMIDPASSRSAESAATGAAIATRQTIAGAQFLHDGVQAIVDILEPDGDGWRIIAVRGSTKAKPDHLAALATQAWVAAANGLRITSVHVRHLDRDFTLDRSGDRGGLFVDTDVTALVAPIVATQGARIGAAKALLTQSEPAAIVGDHCHAPYTCAFTDYCHAGLPAGPYWPVTILPRGAGKAFLRRGIDDLTLVPVEDLRSDTDRRVHRATMTGQVEHDPAGAAQVMAGWSYPRTWLDFETVSDAVPVWPGCSPYEQVPFQFVADVEAANHGIVRHEFLDLSGDDPRRACAEALAALPRTGAVIAWHARFERDVVLRLAHACPDLAAVLDDLAARIVDLLPVTRDHWYHRDQRGSWSIKAVLPTIAPHLDYATLAVRDGGDAVAAYREAVDVACTPARRAELDAALRLYCGRDVEAMRVVAERLIEPGPPSPVA</sequence>
<dbReference type="InterPro" id="IPR021301">
    <property type="entry name" value="DUF2779"/>
</dbReference>
<comment type="caution">
    <text evidence="2">The sequence shown here is derived from an EMBL/GenBank/DDBJ whole genome shotgun (WGS) entry which is preliminary data.</text>
</comment>
<evidence type="ECO:0000313" key="2">
    <source>
        <dbReference type="EMBL" id="PTM47216.1"/>
    </source>
</evidence>
<evidence type="ECO:0000259" key="1">
    <source>
        <dbReference type="Pfam" id="PF11074"/>
    </source>
</evidence>
<evidence type="ECO:0000313" key="3">
    <source>
        <dbReference type="Proteomes" id="UP000240996"/>
    </source>
</evidence>
<gene>
    <name evidence="2" type="ORF">C8J24_0601</name>
</gene>
<proteinExistence type="predicted"/>
<dbReference type="EMBL" id="PZZN01000001">
    <property type="protein sequence ID" value="PTM47216.1"/>
    <property type="molecule type" value="Genomic_DNA"/>
</dbReference>
<dbReference type="Proteomes" id="UP000240996">
    <property type="component" value="Unassembled WGS sequence"/>
</dbReference>
<accession>A0A2T4YTR4</accession>
<name>A0A2T4YTR4_9SPHN</name>
<organism evidence="2 3">
    <name type="scientific">Sphingomonas aerolata</name>
    <dbReference type="NCBI Taxonomy" id="185951"/>
    <lineage>
        <taxon>Bacteria</taxon>
        <taxon>Pseudomonadati</taxon>
        <taxon>Pseudomonadota</taxon>
        <taxon>Alphaproteobacteria</taxon>
        <taxon>Sphingomonadales</taxon>
        <taxon>Sphingomonadaceae</taxon>
        <taxon>Sphingomonas</taxon>
    </lineage>
</organism>
<feature type="domain" description="DUF2779" evidence="1">
    <location>
        <begin position="293"/>
        <end position="414"/>
    </location>
</feature>
<keyword evidence="3" id="KW-1185">Reference proteome</keyword>
<dbReference type="Pfam" id="PF11074">
    <property type="entry name" value="DUF2779"/>
    <property type="match status" value="1"/>
</dbReference>
<reference evidence="2 3" key="1">
    <citation type="submission" date="2018-04" db="EMBL/GenBank/DDBJ databases">
        <title>Genomic Encyclopedia of Type Strains, Phase III (KMG-III): the genomes of soil and plant-associated and newly described type strains.</title>
        <authorList>
            <person name="Whitman W."/>
        </authorList>
    </citation>
    <scope>NUCLEOTIDE SEQUENCE [LARGE SCALE GENOMIC DNA]</scope>
    <source>
        <strain evidence="2 3">NW12</strain>
    </source>
</reference>